<evidence type="ECO:0000313" key="2">
    <source>
        <dbReference type="EMBL" id="PXF46358.1"/>
    </source>
</evidence>
<name>A0A2V3IW38_9FLOR</name>
<feature type="region of interest" description="Disordered" evidence="1">
    <location>
        <begin position="1"/>
        <end position="39"/>
    </location>
</feature>
<feature type="compositionally biased region" description="Basic and acidic residues" evidence="1">
    <location>
        <begin position="8"/>
        <end position="18"/>
    </location>
</feature>
<dbReference type="AlphaFoldDB" id="A0A2V3IW38"/>
<organism evidence="2 3">
    <name type="scientific">Gracilariopsis chorda</name>
    <dbReference type="NCBI Taxonomy" id="448386"/>
    <lineage>
        <taxon>Eukaryota</taxon>
        <taxon>Rhodophyta</taxon>
        <taxon>Florideophyceae</taxon>
        <taxon>Rhodymeniophycidae</taxon>
        <taxon>Gracilariales</taxon>
        <taxon>Gracilariaceae</taxon>
        <taxon>Gracilariopsis</taxon>
    </lineage>
</organism>
<comment type="caution">
    <text evidence="2">The sequence shown here is derived from an EMBL/GenBank/DDBJ whole genome shotgun (WGS) entry which is preliminary data.</text>
</comment>
<sequence length="290" mass="32941">MMVISTTKDTHVFSRALERTQPGGWPKGASPTQERRAPPPYLPLAQHLKFLESNPRRTSLQDMDYGPHRSSKTDLKETGTSDLKDCSTCGANENRASLSNIHSRKYKDLARLLVKLISFHNIKSMITFPCATETLWIFTFVEAMKGINPNFKHYCVIESYEFVVGMMKTYDRSYLGNTEFAVYSPKGHGSLPMADLMFSWEGLETWTFDSIFTLFKDAELSSVTYTILKNTPGIENAMMVDNGRETYSVVRSSSHALNFRGYPFGLGRAKRVISFHGSQLLMYNTTNMWT</sequence>
<evidence type="ECO:0000313" key="3">
    <source>
        <dbReference type="Proteomes" id="UP000247409"/>
    </source>
</evidence>
<dbReference type="EMBL" id="NBIV01000040">
    <property type="protein sequence ID" value="PXF46358.1"/>
    <property type="molecule type" value="Genomic_DNA"/>
</dbReference>
<keyword evidence="3" id="KW-1185">Reference proteome</keyword>
<gene>
    <name evidence="2" type="ORF">BWQ96_03857</name>
</gene>
<feature type="region of interest" description="Disordered" evidence="1">
    <location>
        <begin position="58"/>
        <end position="79"/>
    </location>
</feature>
<proteinExistence type="predicted"/>
<evidence type="ECO:0000256" key="1">
    <source>
        <dbReference type="SAM" id="MobiDB-lite"/>
    </source>
</evidence>
<accession>A0A2V3IW38</accession>
<reference evidence="2 3" key="1">
    <citation type="journal article" date="2018" name="Mol. Biol. Evol.">
        <title>Analysis of the draft genome of the red seaweed Gracilariopsis chorda provides insights into genome size evolution in Rhodophyta.</title>
        <authorList>
            <person name="Lee J."/>
            <person name="Yang E.C."/>
            <person name="Graf L."/>
            <person name="Yang J.H."/>
            <person name="Qiu H."/>
            <person name="Zel Zion U."/>
            <person name="Chan C.X."/>
            <person name="Stephens T.G."/>
            <person name="Weber A.P.M."/>
            <person name="Boo G.H."/>
            <person name="Boo S.M."/>
            <person name="Kim K.M."/>
            <person name="Shin Y."/>
            <person name="Jung M."/>
            <person name="Lee S.J."/>
            <person name="Yim H.S."/>
            <person name="Lee J.H."/>
            <person name="Bhattacharya D."/>
            <person name="Yoon H.S."/>
        </authorList>
    </citation>
    <scope>NUCLEOTIDE SEQUENCE [LARGE SCALE GENOMIC DNA]</scope>
    <source>
        <strain evidence="2 3">SKKU-2015</strain>
        <tissue evidence="2">Whole body</tissue>
    </source>
</reference>
<protein>
    <submittedName>
        <fullName evidence="2">Uncharacterized protein</fullName>
    </submittedName>
</protein>
<feature type="compositionally biased region" description="Basic and acidic residues" evidence="1">
    <location>
        <begin position="65"/>
        <end position="79"/>
    </location>
</feature>
<dbReference type="Proteomes" id="UP000247409">
    <property type="component" value="Unassembled WGS sequence"/>
</dbReference>